<keyword evidence="4" id="KW-1185">Reference proteome</keyword>
<comment type="caution">
    <text evidence="3">The sequence shown here is derived from an EMBL/GenBank/DDBJ whole genome shotgun (WGS) entry which is preliminary data.</text>
</comment>
<dbReference type="RefSeq" id="WP_332520189.1">
    <property type="nucleotide sequence ID" value="NZ_JANRHA010000009.1"/>
</dbReference>
<evidence type="ECO:0000313" key="3">
    <source>
        <dbReference type="EMBL" id="MDG3015701.1"/>
    </source>
</evidence>
<evidence type="ECO:0000259" key="2">
    <source>
        <dbReference type="Pfam" id="PF26059"/>
    </source>
</evidence>
<evidence type="ECO:0000313" key="4">
    <source>
        <dbReference type="Proteomes" id="UP001152755"/>
    </source>
</evidence>
<dbReference type="EMBL" id="JANRHA010000009">
    <property type="protein sequence ID" value="MDG3015701.1"/>
    <property type="molecule type" value="Genomic_DNA"/>
</dbReference>
<organism evidence="3 4">
    <name type="scientific">Speluncibacter jeojiensis</name>
    <dbReference type="NCBI Taxonomy" id="2710754"/>
    <lineage>
        <taxon>Bacteria</taxon>
        <taxon>Bacillati</taxon>
        <taxon>Actinomycetota</taxon>
        <taxon>Actinomycetes</taxon>
        <taxon>Mycobacteriales</taxon>
        <taxon>Speluncibacteraceae</taxon>
        <taxon>Speluncibacter</taxon>
    </lineage>
</organism>
<dbReference type="AlphaFoldDB" id="A0A9X4M1Z2"/>
<feature type="signal peptide" evidence="1">
    <location>
        <begin position="1"/>
        <end position="26"/>
    </location>
</feature>
<proteinExistence type="predicted"/>
<feature type="domain" description="DUF8020" evidence="2">
    <location>
        <begin position="45"/>
        <end position="113"/>
    </location>
</feature>
<sequence>MKFSKIAATSALVIAAMSITYGTANAAPAAQAPDNSTVSTQVLPGIHYKASVVDHSVVLTTDAGSLTTRGNQFQILDAAGKMVAGVPLTYQIDGKNWPIAAKIDGRTATLTPKLPTNAAGLHLHQVDATANPNFNQALSNLNSEVATGVAVGSLLGTAIGAGLGCALGGAAAATAGAAVTVGTLAIPAGIGGCLVTGAALGAIGAVAGTVVVGGPVAAASAVQFVSDINTPPAPAKAGA</sequence>
<name>A0A9X4M1Z2_9ACTN</name>
<protein>
    <recommendedName>
        <fullName evidence="2">DUF8020 domain-containing protein</fullName>
    </recommendedName>
</protein>
<keyword evidence="1" id="KW-0732">Signal</keyword>
<gene>
    <name evidence="3" type="ORF">NVS88_14155</name>
</gene>
<accession>A0A9X4M1Z2</accession>
<dbReference type="Proteomes" id="UP001152755">
    <property type="component" value="Unassembled WGS sequence"/>
</dbReference>
<dbReference type="Pfam" id="PF26059">
    <property type="entry name" value="DUF8020"/>
    <property type="match status" value="1"/>
</dbReference>
<evidence type="ECO:0000256" key="1">
    <source>
        <dbReference type="SAM" id="SignalP"/>
    </source>
</evidence>
<reference evidence="3" key="1">
    <citation type="submission" date="2022-08" db="EMBL/GenBank/DDBJ databases">
        <title>Genome analysis of Corynebacteriales strain.</title>
        <authorList>
            <person name="Lee S.D."/>
        </authorList>
    </citation>
    <scope>NUCLEOTIDE SEQUENCE</scope>
    <source>
        <strain evidence="3">D3-21</strain>
    </source>
</reference>
<feature type="chain" id="PRO_5040782100" description="DUF8020 domain-containing protein" evidence="1">
    <location>
        <begin position="27"/>
        <end position="239"/>
    </location>
</feature>
<dbReference type="InterPro" id="IPR058333">
    <property type="entry name" value="DUF8020"/>
</dbReference>